<sequence length="733" mass="82070">MQPQSSLLNVSVTWRGKKFVVEMNIGANVKDLGQELQKLTNINEDTMRFIIPQISGRASKLLAPFSAEHAVLSLQEASITEARSIIMMGVSTNEVEEVLQSSKTDLRIAGFEDEEKRMKQRISHEPHISLKLPQGQYIFCEFRTLQIPGLELNPPAAEALKRMHMLAADPGIVAVMNKHRWRVGIMTEMAPVGYVGVDPKCILGFNKNHGEEISLRLRTDDLNGFRKYESIKKTLLHELAHMVYSEHDANFYALDKQLNQEASSLDWTRSASHTLSGVRNTSTYEDNIIADKSSIPQKLGGNRTDQLISARESSVAAAHHRLANVSPNKLGGSELNQELDPGYSSHSLSENKSDCMISASKEIEDIEMAVTDNKEYRGEPDPDDHIINGMNHEPDPDDSHHGKVVDYDVSSEIADRKTSEQPNDFGVRQVLYSETSTGNMVASYTSISNQDTSEASTESIAPIIAYKFWACKKWSLSLVNIAKSGPLRVRCCISVSLRRGLPDPWERSEMEARMNALEGRQLVPDLGSSGEANHLSENRRVHRSHKPSSQELILLLILEIGGINNAVKGIIRIKIKKFSMVSLREVETVPNDVPTPELSTLQTNEPDPDDQEFQRINDTSTAVCNRLLKAVEMLRREVSAMQATSILHTLLKIIRNVIEHPLVEKYKRLRKANPIIERNILNNKAALEILFLVGFSEDVLFDNLGKEDAYLVLKRNDPGLLWLAKNLIVVSLI</sequence>
<evidence type="ECO:0000256" key="1">
    <source>
        <dbReference type="SAM" id="MobiDB-lite"/>
    </source>
</evidence>
<dbReference type="Proteomes" id="UP000743370">
    <property type="component" value="Unassembled WGS sequence"/>
</dbReference>
<evidence type="ECO:0000259" key="2">
    <source>
        <dbReference type="PROSITE" id="PS51397"/>
    </source>
</evidence>
<proteinExistence type="predicted"/>
<dbReference type="SMART" id="SM00580">
    <property type="entry name" value="PUG"/>
    <property type="match status" value="1"/>
</dbReference>
<dbReference type="AlphaFoldDB" id="A0A8T0K819"/>
<accession>A0A8T0K819</accession>
<evidence type="ECO:0000313" key="3">
    <source>
        <dbReference type="EMBL" id="KAG2394365.1"/>
    </source>
</evidence>
<evidence type="ECO:0000313" key="4">
    <source>
        <dbReference type="Proteomes" id="UP000743370"/>
    </source>
</evidence>
<dbReference type="SUPFAM" id="SSF54236">
    <property type="entry name" value="Ubiquitin-like"/>
    <property type="match status" value="1"/>
</dbReference>
<dbReference type="PANTHER" id="PTHR47796">
    <property type="entry name" value="ZINC METALLOPROTEINASE-LIKE PROTEIN"/>
    <property type="match status" value="1"/>
</dbReference>
<dbReference type="EMBL" id="JABFOF010000006">
    <property type="protein sequence ID" value="KAG2394365.1"/>
    <property type="molecule type" value="Genomic_DNA"/>
</dbReference>
<protein>
    <recommendedName>
        <fullName evidence="2">WLM domain-containing protein</fullName>
    </recommendedName>
</protein>
<dbReference type="Gene3D" id="1.20.58.2190">
    <property type="match status" value="1"/>
</dbReference>
<dbReference type="InterPro" id="IPR036339">
    <property type="entry name" value="PUB-like_dom_sf"/>
</dbReference>
<reference evidence="3 4" key="1">
    <citation type="submission" date="2020-05" db="EMBL/GenBank/DDBJ databases">
        <title>Vigna angularis (adzuki bean) Var. LongXiaoDou No. 4 denovo assembly.</title>
        <authorList>
            <person name="Xiang H."/>
        </authorList>
    </citation>
    <scope>NUCLEOTIDE SEQUENCE [LARGE SCALE GENOMIC DNA]</scope>
    <source>
        <tissue evidence="3">Leaf</tissue>
    </source>
</reference>
<organism evidence="3 4">
    <name type="scientific">Phaseolus angularis</name>
    <name type="common">Azuki bean</name>
    <name type="synonym">Vigna angularis</name>
    <dbReference type="NCBI Taxonomy" id="3914"/>
    <lineage>
        <taxon>Eukaryota</taxon>
        <taxon>Viridiplantae</taxon>
        <taxon>Streptophyta</taxon>
        <taxon>Embryophyta</taxon>
        <taxon>Tracheophyta</taxon>
        <taxon>Spermatophyta</taxon>
        <taxon>Magnoliopsida</taxon>
        <taxon>eudicotyledons</taxon>
        <taxon>Gunneridae</taxon>
        <taxon>Pentapetalae</taxon>
        <taxon>rosids</taxon>
        <taxon>fabids</taxon>
        <taxon>Fabales</taxon>
        <taxon>Fabaceae</taxon>
        <taxon>Papilionoideae</taxon>
        <taxon>50 kb inversion clade</taxon>
        <taxon>NPAAA clade</taxon>
        <taxon>indigoferoid/millettioid clade</taxon>
        <taxon>Phaseoleae</taxon>
        <taxon>Vigna</taxon>
    </lineage>
</organism>
<dbReference type="CDD" id="cd10463">
    <property type="entry name" value="PUB_WLM"/>
    <property type="match status" value="1"/>
</dbReference>
<dbReference type="InterPro" id="IPR018997">
    <property type="entry name" value="PUB_domain"/>
</dbReference>
<dbReference type="PANTHER" id="PTHR47796:SF1">
    <property type="entry name" value="OS08G0500800 PROTEIN"/>
    <property type="match status" value="1"/>
</dbReference>
<feature type="domain" description="WLM" evidence="2">
    <location>
        <begin position="130"/>
        <end position="323"/>
    </location>
</feature>
<gene>
    <name evidence="3" type="ORF">HKW66_Vig0182570</name>
</gene>
<dbReference type="InterPro" id="IPR013536">
    <property type="entry name" value="WLM_dom"/>
</dbReference>
<dbReference type="Pfam" id="PF09409">
    <property type="entry name" value="PUB"/>
    <property type="match status" value="1"/>
</dbReference>
<dbReference type="Gene3D" id="3.10.20.90">
    <property type="entry name" value="Phosphatidylinositol 3-kinase Catalytic Subunit, Chain A, domain 1"/>
    <property type="match status" value="1"/>
</dbReference>
<feature type="region of interest" description="Disordered" evidence="1">
    <location>
        <begin position="325"/>
        <end position="350"/>
    </location>
</feature>
<name>A0A8T0K819_PHAAN</name>
<dbReference type="InterPro" id="IPR029071">
    <property type="entry name" value="Ubiquitin-like_domsf"/>
</dbReference>
<dbReference type="SUPFAM" id="SSF143503">
    <property type="entry name" value="PUG domain-like"/>
    <property type="match status" value="1"/>
</dbReference>
<comment type="caution">
    <text evidence="3">The sequence shown here is derived from an EMBL/GenBank/DDBJ whole genome shotgun (WGS) entry which is preliminary data.</text>
</comment>
<dbReference type="PROSITE" id="PS51397">
    <property type="entry name" value="WLM"/>
    <property type="match status" value="1"/>
</dbReference>
<dbReference type="Pfam" id="PF08325">
    <property type="entry name" value="WLM"/>
    <property type="match status" value="1"/>
</dbReference>